<proteinExistence type="predicted"/>
<gene>
    <name evidence="2" type="ORF">M409DRAFT_61599</name>
</gene>
<evidence type="ECO:0000313" key="3">
    <source>
        <dbReference type="Proteomes" id="UP000799537"/>
    </source>
</evidence>
<feature type="region of interest" description="Disordered" evidence="1">
    <location>
        <begin position="88"/>
        <end position="112"/>
    </location>
</feature>
<name>A0A6A6BYL1_ZASCE</name>
<sequence>MLAISSSSSSTRQGCWLDEPLARDGPQKTEEQLAGLPYDCVSEPAPGDEDLHCISPSRGDSKVPESDPVFSKSQIRRRREVMMLSCRGWKEEDPPHGVDGVRRDLSMLQTAQ</sequence>
<accession>A0A6A6BYL1</accession>
<organism evidence="2 3">
    <name type="scientific">Zasmidium cellare ATCC 36951</name>
    <dbReference type="NCBI Taxonomy" id="1080233"/>
    <lineage>
        <taxon>Eukaryota</taxon>
        <taxon>Fungi</taxon>
        <taxon>Dikarya</taxon>
        <taxon>Ascomycota</taxon>
        <taxon>Pezizomycotina</taxon>
        <taxon>Dothideomycetes</taxon>
        <taxon>Dothideomycetidae</taxon>
        <taxon>Mycosphaerellales</taxon>
        <taxon>Mycosphaerellaceae</taxon>
        <taxon>Zasmidium</taxon>
    </lineage>
</organism>
<feature type="region of interest" description="Disordered" evidence="1">
    <location>
        <begin position="1"/>
        <end position="30"/>
    </location>
</feature>
<keyword evidence="3" id="KW-1185">Reference proteome</keyword>
<evidence type="ECO:0000256" key="1">
    <source>
        <dbReference type="SAM" id="MobiDB-lite"/>
    </source>
</evidence>
<protein>
    <submittedName>
        <fullName evidence="2">Uncharacterized protein</fullName>
    </submittedName>
</protein>
<dbReference type="Proteomes" id="UP000799537">
    <property type="component" value="Unassembled WGS sequence"/>
</dbReference>
<feature type="compositionally biased region" description="Basic and acidic residues" evidence="1">
    <location>
        <begin position="20"/>
        <end position="30"/>
    </location>
</feature>
<dbReference type="GeneID" id="54568084"/>
<evidence type="ECO:0000313" key="2">
    <source>
        <dbReference type="EMBL" id="KAF2158496.1"/>
    </source>
</evidence>
<feature type="compositionally biased region" description="Basic and acidic residues" evidence="1">
    <location>
        <begin position="88"/>
        <end position="105"/>
    </location>
</feature>
<reference evidence="2" key="1">
    <citation type="journal article" date="2020" name="Stud. Mycol.">
        <title>101 Dothideomycetes genomes: a test case for predicting lifestyles and emergence of pathogens.</title>
        <authorList>
            <person name="Haridas S."/>
            <person name="Albert R."/>
            <person name="Binder M."/>
            <person name="Bloem J."/>
            <person name="Labutti K."/>
            <person name="Salamov A."/>
            <person name="Andreopoulos B."/>
            <person name="Baker S."/>
            <person name="Barry K."/>
            <person name="Bills G."/>
            <person name="Bluhm B."/>
            <person name="Cannon C."/>
            <person name="Castanera R."/>
            <person name="Culley D."/>
            <person name="Daum C."/>
            <person name="Ezra D."/>
            <person name="Gonzalez J."/>
            <person name="Henrissat B."/>
            <person name="Kuo A."/>
            <person name="Liang C."/>
            <person name="Lipzen A."/>
            <person name="Lutzoni F."/>
            <person name="Magnuson J."/>
            <person name="Mondo S."/>
            <person name="Nolan M."/>
            <person name="Ohm R."/>
            <person name="Pangilinan J."/>
            <person name="Park H.-J."/>
            <person name="Ramirez L."/>
            <person name="Alfaro M."/>
            <person name="Sun H."/>
            <person name="Tritt A."/>
            <person name="Yoshinaga Y."/>
            <person name="Zwiers L.-H."/>
            <person name="Turgeon B."/>
            <person name="Goodwin S."/>
            <person name="Spatafora J."/>
            <person name="Crous P."/>
            <person name="Grigoriev I."/>
        </authorList>
    </citation>
    <scope>NUCLEOTIDE SEQUENCE</scope>
    <source>
        <strain evidence="2">ATCC 36951</strain>
    </source>
</reference>
<dbReference type="RefSeq" id="XP_033659385.1">
    <property type="nucleotide sequence ID" value="XM_033814812.1"/>
</dbReference>
<dbReference type="AlphaFoldDB" id="A0A6A6BYL1"/>
<dbReference type="EMBL" id="ML993660">
    <property type="protein sequence ID" value="KAF2158496.1"/>
    <property type="molecule type" value="Genomic_DNA"/>
</dbReference>
<feature type="compositionally biased region" description="Polar residues" evidence="1">
    <location>
        <begin position="1"/>
        <end position="13"/>
    </location>
</feature>